<dbReference type="EMBL" id="CP149782">
    <property type="protein sequence ID" value="WYF44423.1"/>
    <property type="molecule type" value="Genomic_DNA"/>
</dbReference>
<gene>
    <name evidence="2" type="ORF">WDJ50_13675</name>
</gene>
<proteinExistence type="predicted"/>
<dbReference type="PRINTS" id="PR00598">
    <property type="entry name" value="HTHMARR"/>
</dbReference>
<dbReference type="PANTHER" id="PTHR33164:SF101">
    <property type="entry name" value="TRANSCRIPTIONAL REPRESSOR MPRA"/>
    <property type="match status" value="1"/>
</dbReference>
<organism evidence="2">
    <name type="scientific">Deinococcus sp. VB142</name>
    <dbReference type="NCBI Taxonomy" id="3112952"/>
    <lineage>
        <taxon>Bacteria</taxon>
        <taxon>Thermotogati</taxon>
        <taxon>Deinococcota</taxon>
        <taxon>Deinococci</taxon>
        <taxon>Deinococcales</taxon>
        <taxon>Deinococcaceae</taxon>
        <taxon>Deinococcus</taxon>
    </lineage>
</organism>
<dbReference type="GO" id="GO:0003700">
    <property type="term" value="F:DNA-binding transcription factor activity"/>
    <property type="evidence" value="ECO:0007669"/>
    <property type="project" value="InterPro"/>
</dbReference>
<name>A0AAU6Q265_9DEIO</name>
<dbReference type="InterPro" id="IPR039422">
    <property type="entry name" value="MarR/SlyA-like"/>
</dbReference>
<dbReference type="SUPFAM" id="SSF46785">
    <property type="entry name" value="Winged helix' DNA-binding domain"/>
    <property type="match status" value="1"/>
</dbReference>
<feature type="domain" description="HTH marR-type" evidence="1">
    <location>
        <begin position="12"/>
        <end position="147"/>
    </location>
</feature>
<dbReference type="PROSITE" id="PS50995">
    <property type="entry name" value="HTH_MARR_2"/>
    <property type="match status" value="1"/>
</dbReference>
<dbReference type="GO" id="GO:0006950">
    <property type="term" value="P:response to stress"/>
    <property type="evidence" value="ECO:0007669"/>
    <property type="project" value="TreeGrafter"/>
</dbReference>
<protein>
    <submittedName>
        <fullName evidence="2">MarR family transcriptional regulator</fullName>
    </submittedName>
</protein>
<dbReference type="InterPro" id="IPR036388">
    <property type="entry name" value="WH-like_DNA-bd_sf"/>
</dbReference>
<dbReference type="SMART" id="SM00347">
    <property type="entry name" value="HTH_MARR"/>
    <property type="match status" value="1"/>
</dbReference>
<dbReference type="AlphaFoldDB" id="A0AAU6Q265"/>
<dbReference type="Pfam" id="PF01047">
    <property type="entry name" value="MarR"/>
    <property type="match status" value="1"/>
</dbReference>
<dbReference type="Gene3D" id="1.10.10.10">
    <property type="entry name" value="Winged helix-like DNA-binding domain superfamily/Winged helix DNA-binding domain"/>
    <property type="match status" value="1"/>
</dbReference>
<dbReference type="PANTHER" id="PTHR33164">
    <property type="entry name" value="TRANSCRIPTIONAL REGULATOR, MARR FAMILY"/>
    <property type="match status" value="1"/>
</dbReference>
<accession>A0AAU6Q265</accession>
<dbReference type="RefSeq" id="WP_339095634.1">
    <property type="nucleotide sequence ID" value="NZ_CP149782.1"/>
</dbReference>
<sequence>MPKRPVQASPAEQQALSTYIKLWRAAHSTEYAAHRHLVSHGLTISQFAVLEAVYHLGPLNQRQLAEKILRSSGNLTMVIDNLERSGLVERQRSTTDRRMAMVHLTPAGHDRIVSVLPQHIRGVAEVFSALSPAEMEELGRLTRKLGLSLEETGRPQTAAD</sequence>
<evidence type="ECO:0000313" key="2">
    <source>
        <dbReference type="EMBL" id="WYF44423.1"/>
    </source>
</evidence>
<evidence type="ECO:0000259" key="1">
    <source>
        <dbReference type="PROSITE" id="PS50995"/>
    </source>
</evidence>
<dbReference type="InterPro" id="IPR000835">
    <property type="entry name" value="HTH_MarR-typ"/>
</dbReference>
<dbReference type="InterPro" id="IPR036390">
    <property type="entry name" value="WH_DNA-bd_sf"/>
</dbReference>
<reference evidence="2" key="1">
    <citation type="submission" date="2024-03" db="EMBL/GenBank/DDBJ databases">
        <title>Deinococcus weizhi sp. nov., isolated from human skin.</title>
        <authorList>
            <person name="Wei Z."/>
            <person name="Tian F."/>
            <person name="Yang C."/>
            <person name="Xin L.T."/>
            <person name="Wen Z.J."/>
            <person name="Lan K.C."/>
            <person name="Yu L."/>
            <person name="Zhe W."/>
            <person name="Dan F.D."/>
            <person name="Jun W."/>
            <person name="Rui Z."/>
            <person name="Yong X.J."/>
            <person name="Ting Y."/>
            <person name="Wei X."/>
            <person name="Xu Z.G."/>
            <person name="Xin Z."/>
            <person name="Dong F.G."/>
            <person name="Ni X.M."/>
            <person name="Zheng M.G."/>
            <person name="Chun Y."/>
            <person name="Qian W.X."/>
        </authorList>
    </citation>
    <scope>NUCLEOTIDE SEQUENCE</scope>
    <source>
        <strain evidence="2">VB142</strain>
    </source>
</reference>